<evidence type="ECO:0000313" key="2">
    <source>
        <dbReference type="Proteomes" id="UP000053989"/>
    </source>
</evidence>
<organism evidence="1 2">
    <name type="scientific">Scleroderma citrinum Foug A</name>
    <dbReference type="NCBI Taxonomy" id="1036808"/>
    <lineage>
        <taxon>Eukaryota</taxon>
        <taxon>Fungi</taxon>
        <taxon>Dikarya</taxon>
        <taxon>Basidiomycota</taxon>
        <taxon>Agaricomycotina</taxon>
        <taxon>Agaricomycetes</taxon>
        <taxon>Agaricomycetidae</taxon>
        <taxon>Boletales</taxon>
        <taxon>Sclerodermatineae</taxon>
        <taxon>Sclerodermataceae</taxon>
        <taxon>Scleroderma</taxon>
    </lineage>
</organism>
<name>A0A0C3DJ87_9AGAM</name>
<reference evidence="1 2" key="1">
    <citation type="submission" date="2014-04" db="EMBL/GenBank/DDBJ databases">
        <authorList>
            <consortium name="DOE Joint Genome Institute"/>
            <person name="Kuo A."/>
            <person name="Kohler A."/>
            <person name="Nagy L.G."/>
            <person name="Floudas D."/>
            <person name="Copeland A."/>
            <person name="Barry K.W."/>
            <person name="Cichocki N."/>
            <person name="Veneault-Fourrey C."/>
            <person name="LaButti K."/>
            <person name="Lindquist E.A."/>
            <person name="Lipzen A."/>
            <person name="Lundell T."/>
            <person name="Morin E."/>
            <person name="Murat C."/>
            <person name="Sun H."/>
            <person name="Tunlid A."/>
            <person name="Henrissat B."/>
            <person name="Grigoriev I.V."/>
            <person name="Hibbett D.S."/>
            <person name="Martin F."/>
            <person name="Nordberg H.P."/>
            <person name="Cantor M.N."/>
            <person name="Hua S.X."/>
        </authorList>
    </citation>
    <scope>NUCLEOTIDE SEQUENCE [LARGE SCALE GENOMIC DNA]</scope>
    <source>
        <strain evidence="1 2">Foug A</strain>
    </source>
</reference>
<dbReference type="HOGENOM" id="CLU_124585_0_0_1"/>
<dbReference type="Proteomes" id="UP000053989">
    <property type="component" value="Unassembled WGS sequence"/>
</dbReference>
<reference evidence="2" key="2">
    <citation type="submission" date="2015-01" db="EMBL/GenBank/DDBJ databases">
        <title>Evolutionary Origins and Diversification of the Mycorrhizal Mutualists.</title>
        <authorList>
            <consortium name="DOE Joint Genome Institute"/>
            <consortium name="Mycorrhizal Genomics Consortium"/>
            <person name="Kohler A."/>
            <person name="Kuo A."/>
            <person name="Nagy L.G."/>
            <person name="Floudas D."/>
            <person name="Copeland A."/>
            <person name="Barry K.W."/>
            <person name="Cichocki N."/>
            <person name="Veneault-Fourrey C."/>
            <person name="LaButti K."/>
            <person name="Lindquist E.A."/>
            <person name="Lipzen A."/>
            <person name="Lundell T."/>
            <person name="Morin E."/>
            <person name="Murat C."/>
            <person name="Riley R."/>
            <person name="Ohm R."/>
            <person name="Sun H."/>
            <person name="Tunlid A."/>
            <person name="Henrissat B."/>
            <person name="Grigoriev I.V."/>
            <person name="Hibbett D.S."/>
            <person name="Martin F."/>
        </authorList>
    </citation>
    <scope>NUCLEOTIDE SEQUENCE [LARGE SCALE GENOMIC DNA]</scope>
    <source>
        <strain evidence="2">Foug A</strain>
    </source>
</reference>
<evidence type="ECO:0000313" key="1">
    <source>
        <dbReference type="EMBL" id="KIM56399.1"/>
    </source>
</evidence>
<sequence length="145" mass="16742">MQLHHHPLIFRDLVVFVAQLQHTLLDIHALLDYIEILHPLFTEPRLKPVCANPTWMGCFMLSTEICEALYFAGVPVWLVHNEEFIPPTMNIILPVWLTFPENIVRAAYSENGVAKPFPFIYCGPGGLLRHWHTHHHYEGTLAEQP</sequence>
<dbReference type="EMBL" id="KN822117">
    <property type="protein sequence ID" value="KIM56399.1"/>
    <property type="molecule type" value="Genomic_DNA"/>
</dbReference>
<accession>A0A0C3DJ87</accession>
<proteinExistence type="predicted"/>
<protein>
    <submittedName>
        <fullName evidence="1">Uncharacterized protein</fullName>
    </submittedName>
</protein>
<dbReference type="OrthoDB" id="2643173at2759"/>
<keyword evidence="2" id="KW-1185">Reference proteome</keyword>
<dbReference type="AlphaFoldDB" id="A0A0C3DJ87"/>
<gene>
    <name evidence="1" type="ORF">SCLCIDRAFT_132710</name>
</gene>
<dbReference type="InParanoid" id="A0A0C3DJ87"/>